<organism evidence="13 14">
    <name type="scientific">Salinomyces thailandicus</name>
    <dbReference type="NCBI Taxonomy" id="706561"/>
    <lineage>
        <taxon>Eukaryota</taxon>
        <taxon>Fungi</taxon>
        <taxon>Dikarya</taxon>
        <taxon>Ascomycota</taxon>
        <taxon>Pezizomycotina</taxon>
        <taxon>Dothideomycetes</taxon>
        <taxon>Dothideomycetidae</taxon>
        <taxon>Mycosphaerellales</taxon>
        <taxon>Teratosphaeriaceae</taxon>
        <taxon>Salinomyces</taxon>
    </lineage>
</organism>
<dbReference type="OrthoDB" id="10251371at2759"/>
<feature type="region of interest" description="Disordered" evidence="10">
    <location>
        <begin position="343"/>
        <end position="410"/>
    </location>
</feature>
<evidence type="ECO:0000256" key="3">
    <source>
        <dbReference type="ARBA" id="ARBA00022448"/>
    </source>
</evidence>
<dbReference type="FunFam" id="1.20.58.70:FF:000021">
    <property type="entry name" value="SNARE complex subunit (Tlg2)"/>
    <property type="match status" value="1"/>
</dbReference>
<evidence type="ECO:0000256" key="6">
    <source>
        <dbReference type="ARBA" id="ARBA00022989"/>
    </source>
</evidence>
<evidence type="ECO:0000256" key="11">
    <source>
        <dbReference type="SAM" id="Phobius"/>
    </source>
</evidence>
<evidence type="ECO:0000313" key="13">
    <source>
        <dbReference type="EMBL" id="TKA29777.1"/>
    </source>
</evidence>
<dbReference type="GO" id="GO:0006906">
    <property type="term" value="P:vesicle fusion"/>
    <property type="evidence" value="ECO:0007669"/>
    <property type="project" value="TreeGrafter"/>
</dbReference>
<feature type="compositionally biased region" description="Pro residues" evidence="10">
    <location>
        <begin position="344"/>
        <end position="360"/>
    </location>
</feature>
<feature type="transmembrane region" description="Helical" evidence="11">
    <location>
        <begin position="320"/>
        <end position="337"/>
    </location>
</feature>
<dbReference type="Pfam" id="PF05739">
    <property type="entry name" value="SNARE"/>
    <property type="match status" value="1"/>
</dbReference>
<sequence length="410" mass="45969">MSLSGGLGAWRDRTNLYVSYRQSYTHHPAKRTRLTGPSGYRDDVDSERAGLMSNLDTDGDAVIEMDVLPPRWLDIEDEISTTLGTVAGKMKKLDQLHAKHVLPGFDDESVKAKEEREIEGLTQEITRAFTTCQNRIRKIDGLVYEQHAQAGGRSSQADEKMARNLKMSLAARVGDVSTTFRKKQSAYLKKLRSLGGMTTPIDRANTPLAQNPYTDPAMMESETDRSSAQSTLLQTAQVRRRTGVMDSAIEQREREIEKIAQGVIDLSNIFQELNSMVIDQGSLLDRIDYNVERTAEHVKEADKELKVATGYQKKTTKRKIILLLILIVAGMFILLLIKPKGSAAPPPAPAPTPPGQPAPPSNQDVDLPPSKWKRRSDETLSQMRPATGARERWQWRQRRKRTNFSSVMTL</sequence>
<dbReference type="GO" id="GO:0006886">
    <property type="term" value="P:intracellular protein transport"/>
    <property type="evidence" value="ECO:0007669"/>
    <property type="project" value="InterPro"/>
</dbReference>
<evidence type="ECO:0000256" key="8">
    <source>
        <dbReference type="ARBA" id="ARBA00023054"/>
    </source>
</evidence>
<evidence type="ECO:0000256" key="4">
    <source>
        <dbReference type="ARBA" id="ARBA00022692"/>
    </source>
</evidence>
<comment type="subcellular location">
    <subcellularLocation>
        <location evidence="1">Golgi apparatus membrane</location>
        <topology evidence="1">Single-pass type IV membrane protein</topology>
    </subcellularLocation>
</comment>
<keyword evidence="8" id="KW-0175">Coiled coil</keyword>
<proteinExistence type="inferred from homology"/>
<comment type="caution">
    <text evidence="13">The sequence shown here is derived from an EMBL/GenBank/DDBJ whole genome shotgun (WGS) entry which is preliminary data.</text>
</comment>
<evidence type="ECO:0000256" key="10">
    <source>
        <dbReference type="SAM" id="MobiDB-lite"/>
    </source>
</evidence>
<comment type="similarity">
    <text evidence="2">Belongs to the syntaxin family.</text>
</comment>
<feature type="domain" description="T-SNARE coiled-coil homology" evidence="12">
    <location>
        <begin position="246"/>
        <end position="308"/>
    </location>
</feature>
<dbReference type="SUPFAM" id="SSF47661">
    <property type="entry name" value="t-snare proteins"/>
    <property type="match status" value="1"/>
</dbReference>
<dbReference type="GO" id="GO:0000149">
    <property type="term" value="F:SNARE binding"/>
    <property type="evidence" value="ECO:0007669"/>
    <property type="project" value="TreeGrafter"/>
</dbReference>
<dbReference type="Gene3D" id="1.20.58.70">
    <property type="match status" value="1"/>
</dbReference>
<reference evidence="13 14" key="1">
    <citation type="submission" date="2017-03" db="EMBL/GenBank/DDBJ databases">
        <title>Genomes of endolithic fungi from Antarctica.</title>
        <authorList>
            <person name="Coleine C."/>
            <person name="Masonjones S."/>
            <person name="Stajich J.E."/>
        </authorList>
    </citation>
    <scope>NUCLEOTIDE SEQUENCE [LARGE SCALE GENOMIC DNA]</scope>
    <source>
        <strain evidence="13 14">CCFEE 6315</strain>
    </source>
</reference>
<dbReference type="GO" id="GO:0005484">
    <property type="term" value="F:SNAP receptor activity"/>
    <property type="evidence" value="ECO:0007669"/>
    <property type="project" value="InterPro"/>
</dbReference>
<protein>
    <recommendedName>
        <fullName evidence="12">t-SNARE coiled-coil homology domain-containing protein</fullName>
    </recommendedName>
</protein>
<evidence type="ECO:0000256" key="2">
    <source>
        <dbReference type="ARBA" id="ARBA00009063"/>
    </source>
</evidence>
<evidence type="ECO:0000256" key="1">
    <source>
        <dbReference type="ARBA" id="ARBA00004409"/>
    </source>
</evidence>
<dbReference type="Proteomes" id="UP000308549">
    <property type="component" value="Unassembled WGS sequence"/>
</dbReference>
<keyword evidence="7" id="KW-0333">Golgi apparatus</keyword>
<evidence type="ECO:0000256" key="7">
    <source>
        <dbReference type="ARBA" id="ARBA00023034"/>
    </source>
</evidence>
<name>A0A4U0U4J2_9PEZI</name>
<keyword evidence="14" id="KW-1185">Reference proteome</keyword>
<evidence type="ECO:0000256" key="5">
    <source>
        <dbReference type="ARBA" id="ARBA00022927"/>
    </source>
</evidence>
<dbReference type="CDD" id="cd15845">
    <property type="entry name" value="SNARE_syntaxin16"/>
    <property type="match status" value="1"/>
</dbReference>
<dbReference type="GO" id="GO:0000139">
    <property type="term" value="C:Golgi membrane"/>
    <property type="evidence" value="ECO:0007669"/>
    <property type="project" value="UniProtKB-SubCell"/>
</dbReference>
<dbReference type="PANTHER" id="PTHR19957:SF83">
    <property type="entry name" value="SYNTAXIN-16"/>
    <property type="match status" value="1"/>
</dbReference>
<keyword evidence="6 11" id="KW-1133">Transmembrane helix</keyword>
<keyword evidence="3" id="KW-0813">Transport</keyword>
<dbReference type="PANTHER" id="PTHR19957">
    <property type="entry name" value="SYNTAXIN"/>
    <property type="match status" value="1"/>
</dbReference>
<dbReference type="InterPro" id="IPR006012">
    <property type="entry name" value="Syntaxin/epimorphin_CS"/>
</dbReference>
<dbReference type="InterPro" id="IPR045242">
    <property type="entry name" value="Syntaxin"/>
</dbReference>
<accession>A0A4U0U4J2</accession>
<evidence type="ECO:0000256" key="9">
    <source>
        <dbReference type="ARBA" id="ARBA00023136"/>
    </source>
</evidence>
<dbReference type="GO" id="GO:0031201">
    <property type="term" value="C:SNARE complex"/>
    <property type="evidence" value="ECO:0007669"/>
    <property type="project" value="TreeGrafter"/>
</dbReference>
<dbReference type="PROSITE" id="PS50192">
    <property type="entry name" value="T_SNARE"/>
    <property type="match status" value="1"/>
</dbReference>
<dbReference type="InterPro" id="IPR000727">
    <property type="entry name" value="T_SNARE_dom"/>
</dbReference>
<dbReference type="AlphaFoldDB" id="A0A4U0U4J2"/>
<evidence type="ECO:0000313" key="14">
    <source>
        <dbReference type="Proteomes" id="UP000308549"/>
    </source>
</evidence>
<dbReference type="EMBL" id="NAJL01000013">
    <property type="protein sequence ID" value="TKA29777.1"/>
    <property type="molecule type" value="Genomic_DNA"/>
</dbReference>
<dbReference type="SMART" id="SM00397">
    <property type="entry name" value="t_SNARE"/>
    <property type="match status" value="1"/>
</dbReference>
<dbReference type="GO" id="GO:0048278">
    <property type="term" value="P:vesicle docking"/>
    <property type="evidence" value="ECO:0007669"/>
    <property type="project" value="TreeGrafter"/>
</dbReference>
<keyword evidence="9 11" id="KW-0472">Membrane</keyword>
<evidence type="ECO:0000259" key="12">
    <source>
        <dbReference type="PROSITE" id="PS50192"/>
    </source>
</evidence>
<keyword evidence="4 11" id="KW-0812">Transmembrane</keyword>
<dbReference type="InterPro" id="IPR010989">
    <property type="entry name" value="SNARE"/>
</dbReference>
<keyword evidence="5" id="KW-0653">Protein transport</keyword>
<dbReference type="PROSITE" id="PS00914">
    <property type="entry name" value="SYNTAXIN"/>
    <property type="match status" value="1"/>
</dbReference>
<gene>
    <name evidence="13" type="ORF">B0A50_03141</name>
</gene>